<dbReference type="GO" id="GO:0003924">
    <property type="term" value="F:GTPase activity"/>
    <property type="evidence" value="ECO:0007669"/>
    <property type="project" value="InterPro"/>
</dbReference>
<dbReference type="SUPFAM" id="SSF52540">
    <property type="entry name" value="P-loop containing nucleoside triphosphate hydrolases"/>
    <property type="match status" value="1"/>
</dbReference>
<dbReference type="InterPro" id="IPR009001">
    <property type="entry name" value="Transl_elong_EF1A/Init_IF2_C"/>
</dbReference>
<dbReference type="InterPro" id="IPR011779">
    <property type="entry name" value="SO4_adenylTrfase_lsu"/>
</dbReference>
<evidence type="ECO:0000256" key="6">
    <source>
        <dbReference type="ARBA" id="ARBA00023134"/>
    </source>
</evidence>
<dbReference type="PROSITE" id="PS00301">
    <property type="entry name" value="G_TR_1"/>
    <property type="match status" value="1"/>
</dbReference>
<dbReference type="EC" id="2.7.7.4" evidence="1"/>
<dbReference type="AlphaFoldDB" id="E6Q0A5"/>
<dbReference type="PRINTS" id="PR00315">
    <property type="entry name" value="ELONGATNFCT"/>
</dbReference>
<proteinExistence type="predicted"/>
<evidence type="ECO:0000256" key="2">
    <source>
        <dbReference type="ARBA" id="ARBA00022679"/>
    </source>
</evidence>
<dbReference type="GO" id="GO:0005525">
    <property type="term" value="F:GTP binding"/>
    <property type="evidence" value="ECO:0007669"/>
    <property type="project" value="UniProtKB-KW"/>
</dbReference>
<dbReference type="SUPFAM" id="SSF50465">
    <property type="entry name" value="EF-Tu/eEF-1alpha/eIF2-gamma C-terminal domain"/>
    <property type="match status" value="1"/>
</dbReference>
<dbReference type="Pfam" id="PF22594">
    <property type="entry name" value="GTP-eEF1A_C"/>
    <property type="match status" value="1"/>
</dbReference>
<sequence>MTTHAENTFSIDDFMTGERQKDLLRFSTAGSVDDGKSTLIGRLLYDTQSVYEDQVRSIEGKGTTAPGQIDFALLTDGLRAEREQGITIDVAYRYFSTARRKFIIADTPGHEQYTRNMATGSSTADATIVLIDASKGVLPQSRRHAYIASLLRVRHVLVAVNKMDLVGYSEERFRAIQADFSGLLDQIAADTGNPVEARFIPVSALAGDNVVHRSSAMAWYTGPSLLELLESLPPAQQSNDAPLRFAVQRVLRPDASFRGFAGQVASGTVRPGDAITALPSGRTARVARIVTFDGDLAQAHAPLSVTLVLDHEIDISRGDLIVSTDAPATVSTEIEASLVWMDAQELAPNRRYLLKHASHVVPAVVASIHHRVPLESQSDPAAQSLAHTPASTLAMNQIGVVSLRLLRPIAVDRYGDNRLTGAFILIDQATNSTVAAGMIRAAVAIPQSHAAQLLQAKVTGPVTSRERFARWGHRGGVLALTGSIALADMVERVLFQEGMVTLRLDTLANNYAHFRDDAASLDQTAHRAAQAGLLVLIVTASESAALIVYAGEDQATIRTDDPGQISTEIHALLTRAGMRAQPWRPDYEI</sequence>
<evidence type="ECO:0000259" key="7">
    <source>
        <dbReference type="PROSITE" id="PS51722"/>
    </source>
</evidence>
<name>E6Q0A5_9ZZZZ</name>
<dbReference type="InterPro" id="IPR009000">
    <property type="entry name" value="Transl_B-barrel_sf"/>
</dbReference>
<dbReference type="PANTHER" id="PTHR23115">
    <property type="entry name" value="TRANSLATION FACTOR"/>
    <property type="match status" value="1"/>
</dbReference>
<dbReference type="InterPro" id="IPR044139">
    <property type="entry name" value="CysN_NoDQ_III"/>
</dbReference>
<dbReference type="InterPro" id="IPR041757">
    <property type="entry name" value="CysN_GTP-bd"/>
</dbReference>
<dbReference type="GO" id="GO:0005524">
    <property type="term" value="F:ATP binding"/>
    <property type="evidence" value="ECO:0007669"/>
    <property type="project" value="UniProtKB-KW"/>
</dbReference>
<dbReference type="NCBIfam" id="NF003478">
    <property type="entry name" value="PRK05124.1"/>
    <property type="match status" value="1"/>
</dbReference>
<dbReference type="NCBIfam" id="TIGR02034">
    <property type="entry name" value="CysN"/>
    <property type="match status" value="1"/>
</dbReference>
<dbReference type="CDD" id="cd03695">
    <property type="entry name" value="CysN_NodQ_II"/>
    <property type="match status" value="1"/>
</dbReference>
<evidence type="ECO:0000256" key="5">
    <source>
        <dbReference type="ARBA" id="ARBA00022840"/>
    </source>
</evidence>
<dbReference type="InterPro" id="IPR027417">
    <property type="entry name" value="P-loop_NTPase"/>
</dbReference>
<dbReference type="GO" id="GO:0006790">
    <property type="term" value="P:sulfur compound metabolic process"/>
    <property type="evidence" value="ECO:0007669"/>
    <property type="project" value="InterPro"/>
</dbReference>
<dbReference type="Pfam" id="PF00009">
    <property type="entry name" value="GTP_EFTU"/>
    <property type="match status" value="1"/>
</dbReference>
<keyword evidence="2 8" id="KW-0808">Transferase</keyword>
<dbReference type="SUPFAM" id="SSF50447">
    <property type="entry name" value="Translation proteins"/>
    <property type="match status" value="1"/>
</dbReference>
<gene>
    <name evidence="8" type="primary">cysN</name>
    <name evidence="8" type="ORF">CARN3_0160</name>
</gene>
<dbReference type="Gene3D" id="2.40.30.10">
    <property type="entry name" value="Translation factors"/>
    <property type="match status" value="2"/>
</dbReference>
<evidence type="ECO:0000313" key="8">
    <source>
        <dbReference type="EMBL" id="CBI00614.1"/>
    </source>
</evidence>
<dbReference type="Gene3D" id="3.40.50.300">
    <property type="entry name" value="P-loop containing nucleotide triphosphate hydrolases"/>
    <property type="match status" value="1"/>
</dbReference>
<keyword evidence="4" id="KW-0547">Nucleotide-binding</keyword>
<reference evidence="8" key="1">
    <citation type="submission" date="2009-10" db="EMBL/GenBank/DDBJ databases">
        <title>Diversity of trophic interactions inside an arsenic-rich microbial ecosystem.</title>
        <authorList>
            <person name="Bertin P.N."/>
            <person name="Heinrich-Salmeron A."/>
            <person name="Pelletier E."/>
            <person name="Goulhen-Chollet F."/>
            <person name="Arsene-Ploetze F."/>
            <person name="Gallien S."/>
            <person name="Calteau A."/>
            <person name="Vallenet D."/>
            <person name="Casiot C."/>
            <person name="Chane-Woon-Ming B."/>
            <person name="Giloteaux L."/>
            <person name="Barakat M."/>
            <person name="Bonnefoy V."/>
            <person name="Bruneel O."/>
            <person name="Chandler M."/>
            <person name="Cleiss J."/>
            <person name="Duran R."/>
            <person name="Elbaz-Poulichet F."/>
            <person name="Fonknechten N."/>
            <person name="Lauga B."/>
            <person name="Mornico D."/>
            <person name="Ortet P."/>
            <person name="Schaeffer C."/>
            <person name="Siguier P."/>
            <person name="Alexander Thil Smith A."/>
            <person name="Van Dorsselaer A."/>
            <person name="Weissenbach J."/>
            <person name="Medigue C."/>
            <person name="Le Paslier D."/>
        </authorList>
    </citation>
    <scope>NUCLEOTIDE SEQUENCE</scope>
</reference>
<dbReference type="InterPro" id="IPR044138">
    <property type="entry name" value="CysN_II"/>
</dbReference>
<keyword evidence="6" id="KW-0342">GTP-binding</keyword>
<organism evidence="8">
    <name type="scientific">mine drainage metagenome</name>
    <dbReference type="NCBI Taxonomy" id="410659"/>
    <lineage>
        <taxon>unclassified sequences</taxon>
        <taxon>metagenomes</taxon>
        <taxon>ecological metagenomes</taxon>
    </lineage>
</organism>
<dbReference type="FunFam" id="3.40.50.300:FF:000119">
    <property type="entry name" value="Sulfate adenylyltransferase subunit 1"/>
    <property type="match status" value="1"/>
</dbReference>
<dbReference type="CDD" id="cd04166">
    <property type="entry name" value="CysN_ATPS"/>
    <property type="match status" value="1"/>
</dbReference>
<dbReference type="GO" id="GO:0004781">
    <property type="term" value="F:sulfate adenylyltransferase (ATP) activity"/>
    <property type="evidence" value="ECO:0007669"/>
    <property type="project" value="UniProtKB-EC"/>
</dbReference>
<keyword evidence="3 8" id="KW-0548">Nucleotidyltransferase</keyword>
<feature type="domain" description="Tr-type G" evidence="7">
    <location>
        <begin position="21"/>
        <end position="237"/>
    </location>
</feature>
<dbReference type="InterPro" id="IPR054696">
    <property type="entry name" value="GTP-eEF1A_C"/>
</dbReference>
<evidence type="ECO:0000256" key="3">
    <source>
        <dbReference type="ARBA" id="ARBA00022695"/>
    </source>
</evidence>
<dbReference type="InterPro" id="IPR050100">
    <property type="entry name" value="TRAFAC_GTPase_members"/>
</dbReference>
<keyword evidence="5" id="KW-0067">ATP-binding</keyword>
<comment type="caution">
    <text evidence="8">The sequence shown here is derived from an EMBL/GenBank/DDBJ whole genome shotgun (WGS) entry which is preliminary data.</text>
</comment>
<evidence type="ECO:0000256" key="4">
    <source>
        <dbReference type="ARBA" id="ARBA00022741"/>
    </source>
</evidence>
<protein>
    <recommendedName>
        <fullName evidence="1">sulfate adenylyltransferase</fullName>
        <ecNumber evidence="1">2.7.7.4</ecNumber>
    </recommendedName>
</protein>
<dbReference type="InterPro" id="IPR031157">
    <property type="entry name" value="G_TR_CS"/>
</dbReference>
<dbReference type="EMBL" id="CABN01000153">
    <property type="protein sequence ID" value="CBI00614.1"/>
    <property type="molecule type" value="Genomic_DNA"/>
</dbReference>
<dbReference type="InterPro" id="IPR000795">
    <property type="entry name" value="T_Tr_GTP-bd_dom"/>
</dbReference>
<dbReference type="CDD" id="cd04095">
    <property type="entry name" value="CysN_NoDQ_III"/>
    <property type="match status" value="1"/>
</dbReference>
<accession>E6Q0A5</accession>
<dbReference type="PROSITE" id="PS51722">
    <property type="entry name" value="G_TR_2"/>
    <property type="match status" value="1"/>
</dbReference>
<evidence type="ECO:0000256" key="1">
    <source>
        <dbReference type="ARBA" id="ARBA00012391"/>
    </source>
</evidence>